<name>A0A016T253_9BILA</name>
<evidence type="ECO:0000256" key="1">
    <source>
        <dbReference type="SAM" id="MobiDB-lite"/>
    </source>
</evidence>
<gene>
    <name evidence="2" type="primary">Acey_s0147.g2570</name>
    <name evidence="2" type="ORF">Y032_0147g2570</name>
</gene>
<accession>A0A016T253</accession>
<reference evidence="3" key="1">
    <citation type="journal article" date="2015" name="Nat. Genet.">
        <title>The genome and transcriptome of the zoonotic hookworm Ancylostoma ceylanicum identify infection-specific gene families.</title>
        <authorList>
            <person name="Schwarz E.M."/>
            <person name="Hu Y."/>
            <person name="Antoshechkin I."/>
            <person name="Miller M.M."/>
            <person name="Sternberg P.W."/>
            <person name="Aroian R.V."/>
        </authorList>
    </citation>
    <scope>NUCLEOTIDE SEQUENCE</scope>
    <source>
        <strain evidence="3">HY135</strain>
    </source>
</reference>
<sequence length="78" mass="8657">MNVRQNSDFDFCSYPIWIAGQFAPSPSPPHPSTFSLANPKKTPNTRKTYQRCCTAPENPGILETSTSAFNQMTSCMLP</sequence>
<proteinExistence type="predicted"/>
<organism evidence="2 3">
    <name type="scientific">Ancylostoma ceylanicum</name>
    <dbReference type="NCBI Taxonomy" id="53326"/>
    <lineage>
        <taxon>Eukaryota</taxon>
        <taxon>Metazoa</taxon>
        <taxon>Ecdysozoa</taxon>
        <taxon>Nematoda</taxon>
        <taxon>Chromadorea</taxon>
        <taxon>Rhabditida</taxon>
        <taxon>Rhabditina</taxon>
        <taxon>Rhabditomorpha</taxon>
        <taxon>Strongyloidea</taxon>
        <taxon>Ancylostomatidae</taxon>
        <taxon>Ancylostomatinae</taxon>
        <taxon>Ancylostoma</taxon>
    </lineage>
</organism>
<feature type="region of interest" description="Disordered" evidence="1">
    <location>
        <begin position="27"/>
        <end position="47"/>
    </location>
</feature>
<evidence type="ECO:0000313" key="2">
    <source>
        <dbReference type="EMBL" id="EYB96711.1"/>
    </source>
</evidence>
<evidence type="ECO:0000313" key="3">
    <source>
        <dbReference type="Proteomes" id="UP000024635"/>
    </source>
</evidence>
<dbReference type="EMBL" id="JARK01001483">
    <property type="protein sequence ID" value="EYB96711.1"/>
    <property type="molecule type" value="Genomic_DNA"/>
</dbReference>
<protein>
    <submittedName>
        <fullName evidence="2">Uncharacterized protein</fullName>
    </submittedName>
</protein>
<dbReference type="AlphaFoldDB" id="A0A016T253"/>
<comment type="caution">
    <text evidence="2">The sequence shown here is derived from an EMBL/GenBank/DDBJ whole genome shotgun (WGS) entry which is preliminary data.</text>
</comment>
<keyword evidence="3" id="KW-1185">Reference proteome</keyword>
<feature type="compositionally biased region" description="Polar residues" evidence="1">
    <location>
        <begin position="33"/>
        <end position="47"/>
    </location>
</feature>
<dbReference type="Proteomes" id="UP000024635">
    <property type="component" value="Unassembled WGS sequence"/>
</dbReference>